<dbReference type="InterPro" id="IPR038717">
    <property type="entry name" value="Tc1-like_DDE_dom"/>
</dbReference>
<sequence>MDYLKNCIFVDESVFDINKRRSRGWSKRGTQAVVKTPSARGVTHTVIGAISAIGVVNLNMRESRNVKRKKVVGATKRKTPQDRLSVPKGTKDGHYLHFLNDTMDIMDGFPEMRGYFIVMDNAPIHIPKVIDPMIINRGYTPVYLPPYSPELNPIERS</sequence>
<dbReference type="Gene3D" id="3.30.420.10">
    <property type="entry name" value="Ribonuclease H-like superfamily/Ribonuclease H"/>
    <property type="match status" value="1"/>
</dbReference>
<organism evidence="2 3">
    <name type="scientific">Rhizopus oryzae</name>
    <name type="common">Mucormycosis agent</name>
    <name type="synonym">Rhizopus arrhizus var. delemar</name>
    <dbReference type="NCBI Taxonomy" id="64495"/>
    <lineage>
        <taxon>Eukaryota</taxon>
        <taxon>Fungi</taxon>
        <taxon>Fungi incertae sedis</taxon>
        <taxon>Mucoromycota</taxon>
        <taxon>Mucoromycotina</taxon>
        <taxon>Mucoromycetes</taxon>
        <taxon>Mucorales</taxon>
        <taxon>Mucorineae</taxon>
        <taxon>Rhizopodaceae</taxon>
        <taxon>Rhizopus</taxon>
    </lineage>
</organism>
<dbReference type="OrthoDB" id="2209160at2759"/>
<dbReference type="PANTHER" id="PTHR46564:SF1">
    <property type="entry name" value="TRANSPOSASE"/>
    <property type="match status" value="1"/>
</dbReference>
<name>A0A9P7CER8_RHIOR</name>
<evidence type="ECO:0000313" key="3">
    <source>
        <dbReference type="Proteomes" id="UP000717996"/>
    </source>
</evidence>
<dbReference type="EMBL" id="JAANIT010000288">
    <property type="protein sequence ID" value="KAG1549407.1"/>
    <property type="molecule type" value="Genomic_DNA"/>
</dbReference>
<dbReference type="GO" id="GO:0003676">
    <property type="term" value="F:nucleic acid binding"/>
    <property type="evidence" value="ECO:0007669"/>
    <property type="project" value="InterPro"/>
</dbReference>
<proteinExistence type="predicted"/>
<dbReference type="PANTHER" id="PTHR46564">
    <property type="entry name" value="TRANSPOSASE"/>
    <property type="match status" value="1"/>
</dbReference>
<accession>A0A9P7CER8</accession>
<protein>
    <recommendedName>
        <fullName evidence="1">Tc1-like transposase DDE domain-containing protein</fullName>
    </recommendedName>
</protein>
<reference evidence="2" key="1">
    <citation type="journal article" date="2020" name="Microb. Genom.">
        <title>Genetic diversity of clinical and environmental Mucorales isolates obtained from an investigation of mucormycosis cases among solid organ transplant recipients.</title>
        <authorList>
            <person name="Nguyen M.H."/>
            <person name="Kaul D."/>
            <person name="Muto C."/>
            <person name="Cheng S.J."/>
            <person name="Richter R.A."/>
            <person name="Bruno V.M."/>
            <person name="Liu G."/>
            <person name="Beyhan S."/>
            <person name="Sundermann A.J."/>
            <person name="Mounaud S."/>
            <person name="Pasculle A.W."/>
            <person name="Nierman W.C."/>
            <person name="Driscoll E."/>
            <person name="Cumbie R."/>
            <person name="Clancy C.J."/>
            <person name="Dupont C.L."/>
        </authorList>
    </citation>
    <scope>NUCLEOTIDE SEQUENCE</scope>
    <source>
        <strain evidence="2">GL16</strain>
    </source>
</reference>
<dbReference type="InterPro" id="IPR036397">
    <property type="entry name" value="RNaseH_sf"/>
</dbReference>
<dbReference type="Proteomes" id="UP000717996">
    <property type="component" value="Unassembled WGS sequence"/>
</dbReference>
<evidence type="ECO:0000313" key="2">
    <source>
        <dbReference type="EMBL" id="KAG1549407.1"/>
    </source>
</evidence>
<feature type="domain" description="Tc1-like transposase DDE" evidence="1">
    <location>
        <begin position="60"/>
        <end position="156"/>
    </location>
</feature>
<gene>
    <name evidence="2" type="ORF">G6F51_003081</name>
</gene>
<evidence type="ECO:0000259" key="1">
    <source>
        <dbReference type="Pfam" id="PF13358"/>
    </source>
</evidence>
<dbReference type="AlphaFoldDB" id="A0A9P7CER8"/>
<comment type="caution">
    <text evidence="2">The sequence shown here is derived from an EMBL/GenBank/DDBJ whole genome shotgun (WGS) entry which is preliminary data.</text>
</comment>
<dbReference type="Pfam" id="PF13358">
    <property type="entry name" value="DDE_3"/>
    <property type="match status" value="1"/>
</dbReference>